<dbReference type="PATRIC" id="fig|1359153.3.peg.145"/>
<comment type="caution">
    <text evidence="1">The sequence shown here is derived from an EMBL/GenBank/DDBJ whole genome shotgun (WGS) entry which is preliminary data.</text>
</comment>
<accession>A0A0F3NI03</accession>
<protein>
    <submittedName>
        <fullName evidence="1">Uncharacterized protein</fullName>
    </submittedName>
</protein>
<dbReference type="EMBL" id="LANW01000001">
    <property type="protein sequence ID" value="KJV67416.1"/>
    <property type="molecule type" value="Genomic_DNA"/>
</dbReference>
<reference evidence="1 2" key="1">
    <citation type="submission" date="2015-01" db="EMBL/GenBank/DDBJ databases">
        <title>Genome Sequencing of Rickettsiales.</title>
        <authorList>
            <person name="Daugherty S.C."/>
            <person name="Su Q."/>
            <person name="Abolude K."/>
            <person name="Beier-Sexton M."/>
            <person name="Carlyon J.A."/>
            <person name="Carter R."/>
            <person name="Day N.P."/>
            <person name="Dumler S.J."/>
            <person name="Dyachenko V."/>
            <person name="Godinez A."/>
            <person name="Kurtti T.J."/>
            <person name="Lichay M."/>
            <person name="Mullins K.E."/>
            <person name="Ott S."/>
            <person name="Pappas-Brown V."/>
            <person name="Paris D.H."/>
            <person name="Patel P."/>
            <person name="Richards A.L."/>
            <person name="Sadzewicz L."/>
            <person name="Sears K."/>
            <person name="Seidman D."/>
            <person name="Sengamalay N."/>
            <person name="Stenos J."/>
            <person name="Tallon L.J."/>
            <person name="Vincent G."/>
            <person name="Fraser C.M."/>
            <person name="Munderloh U."/>
            <person name="Dunning-Hotopp J.C."/>
        </authorList>
    </citation>
    <scope>NUCLEOTIDE SEQUENCE [LARGE SCALE GENOMIC DNA]</scope>
    <source>
        <strain evidence="1 2">ApNP</strain>
    </source>
</reference>
<dbReference type="AlphaFoldDB" id="A0A0F3NI03"/>
<dbReference type="Proteomes" id="UP000033385">
    <property type="component" value="Unassembled WGS sequence"/>
</dbReference>
<organism evidence="1 2">
    <name type="scientific">Anaplasma phagocytophilum str. ApNP</name>
    <dbReference type="NCBI Taxonomy" id="1359153"/>
    <lineage>
        <taxon>Bacteria</taxon>
        <taxon>Pseudomonadati</taxon>
        <taxon>Pseudomonadota</taxon>
        <taxon>Alphaproteobacteria</taxon>
        <taxon>Rickettsiales</taxon>
        <taxon>Anaplasmataceae</taxon>
        <taxon>Anaplasma</taxon>
        <taxon>phagocytophilum group</taxon>
    </lineage>
</organism>
<sequence>MDIISILLRVYVIEVVLSMDSILRDCVYAADMAPLGRICIIPQ</sequence>
<gene>
    <name evidence="1" type="ORF">APHNP_0137</name>
</gene>
<evidence type="ECO:0000313" key="2">
    <source>
        <dbReference type="Proteomes" id="UP000033385"/>
    </source>
</evidence>
<proteinExistence type="predicted"/>
<name>A0A0F3NI03_ANAPH</name>
<evidence type="ECO:0000313" key="1">
    <source>
        <dbReference type="EMBL" id="KJV67416.1"/>
    </source>
</evidence>